<evidence type="ECO:0000313" key="2">
    <source>
        <dbReference type="Proteomes" id="UP001596406"/>
    </source>
</evidence>
<proteinExistence type="predicted"/>
<protein>
    <recommendedName>
        <fullName evidence="3">DUF2064 domain-containing protein</fullName>
    </recommendedName>
</protein>
<name>A0ABD5U7K5_9EURY</name>
<dbReference type="InterPro" id="IPR018641">
    <property type="entry name" value="Trfase_1_rSAM/seldom-assoc"/>
</dbReference>
<dbReference type="InterPro" id="IPR029044">
    <property type="entry name" value="Nucleotide-diphossugar_trans"/>
</dbReference>
<organism evidence="1 2">
    <name type="scientific">Halomarina ordinaria</name>
    <dbReference type="NCBI Taxonomy" id="3033939"/>
    <lineage>
        <taxon>Archaea</taxon>
        <taxon>Methanobacteriati</taxon>
        <taxon>Methanobacteriota</taxon>
        <taxon>Stenosarchaea group</taxon>
        <taxon>Halobacteria</taxon>
        <taxon>Halobacteriales</taxon>
        <taxon>Natronomonadaceae</taxon>
        <taxon>Halomarina</taxon>
    </lineage>
</organism>
<dbReference type="PANTHER" id="PTHR36529:SF1">
    <property type="entry name" value="GLYCOSYLTRANSFERASE"/>
    <property type="match status" value="1"/>
</dbReference>
<evidence type="ECO:0000313" key="1">
    <source>
        <dbReference type="EMBL" id="MFC6835227.1"/>
    </source>
</evidence>
<comment type="caution">
    <text evidence="1">The sequence shown here is derived from an EMBL/GenBank/DDBJ whole genome shotgun (WGS) entry which is preliminary data.</text>
</comment>
<dbReference type="PANTHER" id="PTHR36529">
    <property type="entry name" value="SLL1095 PROTEIN"/>
    <property type="match status" value="1"/>
</dbReference>
<keyword evidence="2" id="KW-1185">Reference proteome</keyword>
<evidence type="ECO:0008006" key="3">
    <source>
        <dbReference type="Google" id="ProtNLM"/>
    </source>
</evidence>
<dbReference type="Gene3D" id="3.90.550.10">
    <property type="entry name" value="Spore Coat Polysaccharide Biosynthesis Protein SpsA, Chain A"/>
    <property type="match status" value="1"/>
</dbReference>
<sequence length="252" mass="26565">MTTVAVLCDPPRPGLVLPSLVESSPLTEQEVSDLYAAMLRDVVAAVEASGAELLVNYRPDEALPEGGASGAEGATAEAEVRAVVRDALRDPDAARFEVQVGETFAGRVRNTLTHLLDGEGVTTAAAVEPTVPLLQRSHVDNAAMKLRSSATVLGPATGGRVYYAGFADPVDYADAYAPPAVETLTDRALDVDHDVDYLPMLPVVETGADLAEVLTLLRARRRAGRLVPEHTTGCLDDLGLAVVVEDGLQLTR</sequence>
<gene>
    <name evidence="1" type="ORF">ACFQHK_01735</name>
</gene>
<reference evidence="1 2" key="1">
    <citation type="journal article" date="2019" name="Int. J. Syst. Evol. Microbiol.">
        <title>The Global Catalogue of Microorganisms (GCM) 10K type strain sequencing project: providing services to taxonomists for standard genome sequencing and annotation.</title>
        <authorList>
            <consortium name="The Broad Institute Genomics Platform"/>
            <consortium name="The Broad Institute Genome Sequencing Center for Infectious Disease"/>
            <person name="Wu L."/>
            <person name="Ma J."/>
        </authorList>
    </citation>
    <scope>NUCLEOTIDE SEQUENCE [LARGE SCALE GENOMIC DNA]</scope>
    <source>
        <strain evidence="1 2">PSRA2</strain>
    </source>
</reference>
<dbReference type="EMBL" id="JBHSXM010000001">
    <property type="protein sequence ID" value="MFC6835227.1"/>
    <property type="molecule type" value="Genomic_DNA"/>
</dbReference>
<dbReference type="RefSeq" id="WP_304446934.1">
    <property type="nucleotide sequence ID" value="NZ_JARRAH010000001.1"/>
</dbReference>
<dbReference type="Proteomes" id="UP001596406">
    <property type="component" value="Unassembled WGS sequence"/>
</dbReference>
<dbReference type="AlphaFoldDB" id="A0ABD5U7K5"/>
<accession>A0ABD5U7K5</accession>